<dbReference type="Proteomes" id="UP000228711">
    <property type="component" value="Unassembled WGS sequence"/>
</dbReference>
<dbReference type="Pfam" id="PF07591">
    <property type="entry name" value="PT-HINT"/>
    <property type="match status" value="1"/>
</dbReference>
<accession>A0A2H0YSC8</accession>
<gene>
    <name evidence="2" type="ORF">COT25_03390</name>
</gene>
<protein>
    <recommendedName>
        <fullName evidence="1">Alpha-2-macroglobulin domain-containing protein</fullName>
    </recommendedName>
</protein>
<dbReference type="PANTHER" id="PTHR40094">
    <property type="entry name" value="ALPHA-2-MACROGLOBULIN HOMOLOG"/>
    <property type="match status" value="1"/>
</dbReference>
<sequence>DEIDMTVSDLNTFEGSLQFPNVAPGGYVVRVFDGDQLVAQSSVEVATYTKPSYKIEVTPTTRAYFIGDTINFNIKTTFFDGTPVPNMQLSYAGSFGEGDITTNENGEAILVRHTEYPDDAYSSGARYNRFYIHNKNAEQTEISANATLYGFGPRYTLSADSSTGGTYSVNVNQISLDAMNSSDPNDFQWDYTGDPISNAPVNVTISHEYYDKTPSGTYYDYINKKIVTTYHYTPRSDVVATATLTTDANGTASSSFTPDSDKNYKIAFSVTDPLGKKATTNTWVSGTLGANYYSYVNGDTYSFVSQNELLNKSENYAPGSTIPLTVFKNSTALSPDDNDSFLYSTDYNGLRDVSASSSATHNFVLKPEYEPDFYAQGVFFDGRYYHLIIPEYNGLDTSSRKLSIGVTQDKEAYSPGDKVKLDIAVTDVNGNPVKNAEVNVSNIDEALAAIEWSSGVNTLSKLYAAIRPSVMFADVTHEEPVTNTAEGGGCFGPETPITMSDGSLKAIKDVVVGDELLTRASGQPDADLVKTTVQEAFVHLVNQVLIMNGTFRVTPEHIIWLDDAWQTAGSAKVGDWLRNAQGEKVYISSIEDLHGPQKVYNLHTAMYHTFLANGMYVHNEKAGGGVRDDLQDIAYFGSARTNVQGVARVSFDLPDNITSWLTTVQAVTTDRKANGIQTSIIATKPFFVDISNANTYLTDDQPVIRIRGFGVGVNANT</sequence>
<dbReference type="InterPro" id="IPR013783">
    <property type="entry name" value="Ig-like_fold"/>
</dbReference>
<dbReference type="InterPro" id="IPR030934">
    <property type="entry name" value="Intein_C"/>
</dbReference>
<dbReference type="SMART" id="SM01360">
    <property type="entry name" value="A2M"/>
    <property type="match status" value="1"/>
</dbReference>
<dbReference type="PANTHER" id="PTHR40094:SF1">
    <property type="entry name" value="UBIQUITIN DOMAIN-CONTAINING PROTEIN"/>
    <property type="match status" value="1"/>
</dbReference>
<evidence type="ECO:0000313" key="3">
    <source>
        <dbReference type="Proteomes" id="UP000228711"/>
    </source>
</evidence>
<dbReference type="PROSITE" id="PS50817">
    <property type="entry name" value="INTEIN_N_TER"/>
    <property type="match status" value="1"/>
</dbReference>
<organism evidence="2 3">
    <name type="scientific">Candidatus Kerfeldbacteria bacterium CG08_land_8_20_14_0_20_42_7</name>
    <dbReference type="NCBI Taxonomy" id="2014245"/>
    <lineage>
        <taxon>Bacteria</taxon>
        <taxon>Candidatus Kerfeldiibacteriota</taxon>
    </lineage>
</organism>
<proteinExistence type="predicted"/>
<dbReference type="InterPro" id="IPR051802">
    <property type="entry name" value="YfhM-like"/>
</dbReference>
<name>A0A2H0YSC8_9BACT</name>
<dbReference type="InterPro" id="IPR036844">
    <property type="entry name" value="Hint_dom_sf"/>
</dbReference>
<dbReference type="PROSITE" id="PS50818">
    <property type="entry name" value="INTEIN_C_TER"/>
    <property type="match status" value="1"/>
</dbReference>
<reference evidence="3" key="1">
    <citation type="submission" date="2017-09" db="EMBL/GenBank/DDBJ databases">
        <title>Depth-based differentiation of microbial function through sediment-hosted aquifers and enrichment of novel symbionts in the deep terrestrial subsurface.</title>
        <authorList>
            <person name="Probst A.J."/>
            <person name="Ladd B."/>
            <person name="Jarett J.K."/>
            <person name="Geller-Mcgrath D.E."/>
            <person name="Sieber C.M.K."/>
            <person name="Emerson J.B."/>
            <person name="Anantharaman K."/>
            <person name="Thomas B.C."/>
            <person name="Malmstrom R."/>
            <person name="Stieglmeier M."/>
            <person name="Klingl A."/>
            <person name="Woyke T."/>
            <person name="Ryan C.M."/>
            <person name="Banfield J.F."/>
        </authorList>
    </citation>
    <scope>NUCLEOTIDE SEQUENCE [LARGE SCALE GENOMIC DNA]</scope>
</reference>
<feature type="domain" description="Alpha-2-macroglobulin" evidence="1">
    <location>
        <begin position="633"/>
        <end position="717"/>
    </location>
</feature>
<dbReference type="Pfam" id="PF00207">
    <property type="entry name" value="A2M"/>
    <property type="match status" value="1"/>
</dbReference>
<dbReference type="GO" id="GO:0016539">
    <property type="term" value="P:intein-mediated protein splicing"/>
    <property type="evidence" value="ECO:0007669"/>
    <property type="project" value="InterPro"/>
</dbReference>
<dbReference type="InterPro" id="IPR006141">
    <property type="entry name" value="Intein_N"/>
</dbReference>
<evidence type="ECO:0000313" key="2">
    <source>
        <dbReference type="EMBL" id="PIS41387.1"/>
    </source>
</evidence>
<dbReference type="Gene3D" id="2.170.16.10">
    <property type="entry name" value="Hedgehog/Intein (Hint) domain"/>
    <property type="match status" value="1"/>
</dbReference>
<dbReference type="CDD" id="cd00081">
    <property type="entry name" value="Hint"/>
    <property type="match status" value="1"/>
</dbReference>
<dbReference type="GO" id="GO:0004866">
    <property type="term" value="F:endopeptidase inhibitor activity"/>
    <property type="evidence" value="ECO:0007669"/>
    <property type="project" value="InterPro"/>
</dbReference>
<feature type="non-terminal residue" evidence="2">
    <location>
        <position position="717"/>
    </location>
</feature>
<comment type="caution">
    <text evidence="2">The sequence shown here is derived from an EMBL/GenBank/DDBJ whole genome shotgun (WGS) entry which is preliminary data.</text>
</comment>
<dbReference type="Gene3D" id="2.60.40.10">
    <property type="entry name" value="Immunoglobulins"/>
    <property type="match status" value="1"/>
</dbReference>
<dbReference type="InterPro" id="IPR011625">
    <property type="entry name" value="A2M_N_BRD"/>
</dbReference>
<dbReference type="InterPro" id="IPR001599">
    <property type="entry name" value="Macroglobln_a2"/>
</dbReference>
<dbReference type="AlphaFoldDB" id="A0A2H0YSC8"/>
<dbReference type="EMBL" id="PEXV01000114">
    <property type="protein sequence ID" value="PIS41387.1"/>
    <property type="molecule type" value="Genomic_DNA"/>
</dbReference>
<feature type="non-terminal residue" evidence="2">
    <location>
        <position position="1"/>
    </location>
</feature>
<dbReference type="Pfam" id="PF07703">
    <property type="entry name" value="A2M_BRD"/>
    <property type="match status" value="1"/>
</dbReference>
<evidence type="ECO:0000259" key="1">
    <source>
        <dbReference type="SMART" id="SM01360"/>
    </source>
</evidence>
<dbReference type="NCBIfam" id="TIGR01443">
    <property type="entry name" value="intein_Cterm"/>
    <property type="match status" value="1"/>
</dbReference>
<dbReference type="SUPFAM" id="SSF51294">
    <property type="entry name" value="Hedgehog/intein (Hint) domain"/>
    <property type="match status" value="1"/>
</dbReference>